<protein>
    <recommendedName>
        <fullName evidence="4">DUF4149 domain-containing protein</fullName>
    </recommendedName>
</protein>
<dbReference type="Proteomes" id="UP000243413">
    <property type="component" value="Chromosome I"/>
</dbReference>
<keyword evidence="1" id="KW-1133">Transmembrane helix</keyword>
<reference evidence="3" key="1">
    <citation type="submission" date="2016-10" db="EMBL/GenBank/DDBJ databases">
        <authorList>
            <person name="Varghese N."/>
            <person name="Submissions S."/>
        </authorList>
    </citation>
    <scope>NUCLEOTIDE SEQUENCE [LARGE SCALE GENOMIC DNA]</scope>
    <source>
        <strain evidence="3">JCM 14963</strain>
    </source>
</reference>
<evidence type="ECO:0000256" key="1">
    <source>
        <dbReference type="SAM" id="Phobius"/>
    </source>
</evidence>
<dbReference type="RefSeq" id="WP_331457151.1">
    <property type="nucleotide sequence ID" value="NZ_LT629763.1"/>
</dbReference>
<feature type="transmembrane region" description="Helical" evidence="1">
    <location>
        <begin position="86"/>
        <end position="102"/>
    </location>
</feature>
<evidence type="ECO:0000313" key="2">
    <source>
        <dbReference type="EMBL" id="SDS90035.1"/>
    </source>
</evidence>
<gene>
    <name evidence="2" type="ORF">SAMN05216271_3041</name>
</gene>
<sequence>MIATAGRRGRVVWQLALTLWVGGVWSAHFVLLPALKHIGLAPRLVEDVSNLLRPIMLGFAAVCAVLQLLVVLGYEGRRFWRDMRGQLLLVVLLATGCYVLVGQLSQGLFLSLFCYLVVAFAGLGLILQPRPDEGR</sequence>
<feature type="transmembrane region" description="Helical" evidence="1">
    <location>
        <begin position="108"/>
        <end position="127"/>
    </location>
</feature>
<dbReference type="EMBL" id="LT629763">
    <property type="protein sequence ID" value="SDS90035.1"/>
    <property type="molecule type" value="Genomic_DNA"/>
</dbReference>
<proteinExistence type="predicted"/>
<evidence type="ECO:0008006" key="4">
    <source>
        <dbReference type="Google" id="ProtNLM"/>
    </source>
</evidence>
<dbReference type="AlphaFoldDB" id="A0A1H1VZ73"/>
<accession>A0A1H1VZ73</accession>
<feature type="transmembrane region" description="Helical" evidence="1">
    <location>
        <begin position="55"/>
        <end position="74"/>
    </location>
</feature>
<evidence type="ECO:0000313" key="3">
    <source>
        <dbReference type="Proteomes" id="UP000243413"/>
    </source>
</evidence>
<keyword evidence="1" id="KW-0812">Transmembrane</keyword>
<feature type="transmembrane region" description="Helical" evidence="1">
    <location>
        <begin position="12"/>
        <end position="35"/>
    </location>
</feature>
<name>A0A1H1VZ73_9GAMM</name>
<organism evidence="2 3">
    <name type="scientific">Halopseudomonas sabulinigri</name>
    <dbReference type="NCBI Taxonomy" id="472181"/>
    <lineage>
        <taxon>Bacteria</taxon>
        <taxon>Pseudomonadati</taxon>
        <taxon>Pseudomonadota</taxon>
        <taxon>Gammaproteobacteria</taxon>
        <taxon>Pseudomonadales</taxon>
        <taxon>Pseudomonadaceae</taxon>
        <taxon>Halopseudomonas</taxon>
    </lineage>
</organism>
<dbReference type="STRING" id="472181.SAMN05216271_3041"/>
<keyword evidence="1" id="KW-0472">Membrane</keyword>